<dbReference type="OrthoDB" id="1898221at2759"/>
<evidence type="ECO:0000313" key="7">
    <source>
        <dbReference type="Proteomes" id="UP000054342"/>
    </source>
</evidence>
<evidence type="ECO:0000256" key="4">
    <source>
        <dbReference type="ARBA" id="ARBA00023136"/>
    </source>
</evidence>
<protein>
    <recommendedName>
        <fullName evidence="8">FAR-17a/AIG1-like protein</fullName>
    </recommendedName>
</protein>
<dbReference type="InterPro" id="IPR006838">
    <property type="entry name" value="ADTRP_AIG1"/>
</dbReference>
<evidence type="ECO:0000256" key="1">
    <source>
        <dbReference type="ARBA" id="ARBA00004127"/>
    </source>
</evidence>
<keyword evidence="2 5" id="KW-0812">Transmembrane</keyword>
<feature type="transmembrane region" description="Helical" evidence="5">
    <location>
        <begin position="96"/>
        <end position="116"/>
    </location>
</feature>
<evidence type="ECO:0008006" key="8">
    <source>
        <dbReference type="Google" id="ProtNLM"/>
    </source>
</evidence>
<keyword evidence="3 5" id="KW-1133">Transmembrane helix</keyword>
<evidence type="ECO:0000256" key="2">
    <source>
        <dbReference type="ARBA" id="ARBA00022692"/>
    </source>
</evidence>
<dbReference type="GO" id="GO:0016020">
    <property type="term" value="C:membrane"/>
    <property type="evidence" value="ECO:0007669"/>
    <property type="project" value="InterPro"/>
</dbReference>
<accession>A0A0D2E5D7</accession>
<keyword evidence="7" id="KW-1185">Reference proteome</keyword>
<name>A0A0D2E5D7_9EURO</name>
<dbReference type="PANTHER" id="PTHR10989">
    <property type="entry name" value="ANDROGEN-INDUCED PROTEIN 1-RELATED"/>
    <property type="match status" value="1"/>
</dbReference>
<gene>
    <name evidence="6" type="ORF">PV05_09457</name>
</gene>
<dbReference type="EMBL" id="KN847322">
    <property type="protein sequence ID" value="KIW50668.1"/>
    <property type="molecule type" value="Genomic_DNA"/>
</dbReference>
<dbReference type="STRING" id="348802.A0A0D2E5D7"/>
<feature type="transmembrane region" description="Helical" evidence="5">
    <location>
        <begin position="60"/>
        <end position="84"/>
    </location>
</feature>
<feature type="transmembrane region" description="Helical" evidence="5">
    <location>
        <begin position="203"/>
        <end position="223"/>
    </location>
</feature>
<keyword evidence="4 5" id="KW-0472">Membrane</keyword>
<organism evidence="6 7">
    <name type="scientific">Exophiala xenobiotica</name>
    <dbReference type="NCBI Taxonomy" id="348802"/>
    <lineage>
        <taxon>Eukaryota</taxon>
        <taxon>Fungi</taxon>
        <taxon>Dikarya</taxon>
        <taxon>Ascomycota</taxon>
        <taxon>Pezizomycotina</taxon>
        <taxon>Eurotiomycetes</taxon>
        <taxon>Chaetothyriomycetidae</taxon>
        <taxon>Chaetothyriales</taxon>
        <taxon>Herpotrichiellaceae</taxon>
        <taxon>Exophiala</taxon>
    </lineage>
</organism>
<proteinExistence type="predicted"/>
<dbReference type="GO" id="GO:0012505">
    <property type="term" value="C:endomembrane system"/>
    <property type="evidence" value="ECO:0007669"/>
    <property type="project" value="UniProtKB-SubCell"/>
</dbReference>
<dbReference type="GeneID" id="25331365"/>
<feature type="transmembrane region" description="Helical" evidence="5">
    <location>
        <begin position="161"/>
        <end position="179"/>
    </location>
</feature>
<reference evidence="6 7" key="1">
    <citation type="submission" date="2015-01" db="EMBL/GenBank/DDBJ databases">
        <title>The Genome Sequence of Exophiala xenobiotica CBS118157.</title>
        <authorList>
            <consortium name="The Broad Institute Genomics Platform"/>
            <person name="Cuomo C."/>
            <person name="de Hoog S."/>
            <person name="Gorbushina A."/>
            <person name="Stielow B."/>
            <person name="Teixiera M."/>
            <person name="Abouelleil A."/>
            <person name="Chapman S.B."/>
            <person name="Priest M."/>
            <person name="Young S.K."/>
            <person name="Wortman J."/>
            <person name="Nusbaum C."/>
            <person name="Birren B."/>
        </authorList>
    </citation>
    <scope>NUCLEOTIDE SEQUENCE [LARGE SCALE GENOMIC DNA]</scope>
    <source>
        <strain evidence="6 7">CBS 118157</strain>
    </source>
</reference>
<dbReference type="Pfam" id="PF04750">
    <property type="entry name" value="Far-17a_AIG1"/>
    <property type="match status" value="1"/>
</dbReference>
<evidence type="ECO:0000256" key="3">
    <source>
        <dbReference type="ARBA" id="ARBA00022989"/>
    </source>
</evidence>
<feature type="transmembrane region" description="Helical" evidence="5">
    <location>
        <begin position="136"/>
        <end position="154"/>
    </location>
</feature>
<comment type="subcellular location">
    <subcellularLocation>
        <location evidence="1">Endomembrane system</location>
        <topology evidence="1">Multi-pass membrane protein</topology>
    </subcellularLocation>
</comment>
<evidence type="ECO:0000256" key="5">
    <source>
        <dbReference type="SAM" id="Phobius"/>
    </source>
</evidence>
<dbReference type="RefSeq" id="XP_013311252.1">
    <property type="nucleotide sequence ID" value="XM_013455798.1"/>
</dbReference>
<dbReference type="HOGENOM" id="CLU_081915_0_0_1"/>
<dbReference type="PANTHER" id="PTHR10989:SF16">
    <property type="entry name" value="AT02829P-RELATED"/>
    <property type="match status" value="1"/>
</dbReference>
<sequence length="242" mass="26747">MSSPTRAMDQLIERHPLQRLPSPSRGLSALVHALGLASFAYSFNYLVAHPNDINQAYGWHFQYLTIIGLTLATVTFVLALAADTTLSPRLFAAKNILSMCSAPMEVLISVLYWGLRSIDPELVVPKELELPVSADLSFHLAPSVLLLVDILLLSPPWTISIMPAVGLSVVIAFLYWYWIELCFQYNGFYPYPLFGMLETPQRAGLFVGSAVIMAANTMVLKWLHGRVNGVGKKSVDRPGKVN</sequence>
<dbReference type="AlphaFoldDB" id="A0A0D2E5D7"/>
<evidence type="ECO:0000313" key="6">
    <source>
        <dbReference type="EMBL" id="KIW50668.1"/>
    </source>
</evidence>
<feature type="transmembrane region" description="Helical" evidence="5">
    <location>
        <begin position="27"/>
        <end position="48"/>
    </location>
</feature>
<dbReference type="Proteomes" id="UP000054342">
    <property type="component" value="Unassembled WGS sequence"/>
</dbReference>